<dbReference type="GO" id="GO:0055085">
    <property type="term" value="P:transmembrane transport"/>
    <property type="evidence" value="ECO:0007669"/>
    <property type="project" value="InterPro"/>
</dbReference>
<keyword evidence="8" id="KW-1185">Reference proteome</keyword>
<dbReference type="InterPro" id="IPR005495">
    <property type="entry name" value="LptG/LptF_permease"/>
</dbReference>
<evidence type="ECO:0000256" key="6">
    <source>
        <dbReference type="SAM" id="Phobius"/>
    </source>
</evidence>
<feature type="transmembrane region" description="Helical" evidence="6">
    <location>
        <begin position="283"/>
        <end position="303"/>
    </location>
</feature>
<evidence type="ECO:0000313" key="7">
    <source>
        <dbReference type="EMBL" id="GIL39453.1"/>
    </source>
</evidence>
<name>A0A8S8X7W5_9PROT</name>
<dbReference type="NCBIfam" id="TIGR04408">
    <property type="entry name" value="LptG_lptG"/>
    <property type="match status" value="1"/>
</dbReference>
<dbReference type="AlphaFoldDB" id="A0A8S8X7W5"/>
<dbReference type="PANTHER" id="PTHR33529">
    <property type="entry name" value="SLR0882 PROTEIN-RELATED"/>
    <property type="match status" value="1"/>
</dbReference>
<dbReference type="Proteomes" id="UP000681075">
    <property type="component" value="Unassembled WGS sequence"/>
</dbReference>
<dbReference type="Pfam" id="PF03739">
    <property type="entry name" value="LptF_LptG"/>
    <property type="match status" value="1"/>
</dbReference>
<dbReference type="InterPro" id="IPR030923">
    <property type="entry name" value="LptG"/>
</dbReference>
<dbReference type="RefSeq" id="WP_420242557.1">
    <property type="nucleotide sequence ID" value="NZ_BOPV01000001.1"/>
</dbReference>
<keyword evidence="2" id="KW-1003">Cell membrane</keyword>
<organism evidence="7 8">
    <name type="scientific">Roseiterribacter gracilis</name>
    <dbReference type="NCBI Taxonomy" id="2812848"/>
    <lineage>
        <taxon>Bacteria</taxon>
        <taxon>Pseudomonadati</taxon>
        <taxon>Pseudomonadota</taxon>
        <taxon>Alphaproteobacteria</taxon>
        <taxon>Rhodospirillales</taxon>
        <taxon>Roseiterribacteraceae</taxon>
        <taxon>Roseiterribacter</taxon>
    </lineage>
</organism>
<evidence type="ECO:0000256" key="1">
    <source>
        <dbReference type="ARBA" id="ARBA00004651"/>
    </source>
</evidence>
<evidence type="ECO:0000256" key="2">
    <source>
        <dbReference type="ARBA" id="ARBA00022475"/>
    </source>
</evidence>
<feature type="transmembrane region" description="Helical" evidence="6">
    <location>
        <begin position="342"/>
        <end position="364"/>
    </location>
</feature>
<dbReference type="GO" id="GO:0015920">
    <property type="term" value="P:lipopolysaccharide transport"/>
    <property type="evidence" value="ECO:0007669"/>
    <property type="project" value="TreeGrafter"/>
</dbReference>
<feature type="transmembrane region" description="Helical" evidence="6">
    <location>
        <begin position="309"/>
        <end position="330"/>
    </location>
</feature>
<evidence type="ECO:0000313" key="8">
    <source>
        <dbReference type="Proteomes" id="UP000681075"/>
    </source>
</evidence>
<keyword evidence="3 6" id="KW-0812">Transmembrane</keyword>
<dbReference type="GO" id="GO:0043190">
    <property type="term" value="C:ATP-binding cassette (ABC) transporter complex"/>
    <property type="evidence" value="ECO:0007669"/>
    <property type="project" value="InterPro"/>
</dbReference>
<protein>
    <submittedName>
        <fullName evidence="7">LPS export ABC transporter permease LptG</fullName>
    </submittedName>
</protein>
<comment type="caution">
    <text evidence="7">The sequence shown here is derived from an EMBL/GenBank/DDBJ whole genome shotgun (WGS) entry which is preliminary data.</text>
</comment>
<comment type="subcellular location">
    <subcellularLocation>
        <location evidence="1">Cell membrane</location>
        <topology evidence="1">Multi-pass membrane protein</topology>
    </subcellularLocation>
</comment>
<feature type="transmembrane region" description="Helical" evidence="6">
    <location>
        <begin position="57"/>
        <end position="81"/>
    </location>
</feature>
<dbReference type="EMBL" id="BOPV01000001">
    <property type="protein sequence ID" value="GIL39453.1"/>
    <property type="molecule type" value="Genomic_DNA"/>
</dbReference>
<keyword evidence="5 6" id="KW-0472">Membrane</keyword>
<accession>A0A8S8X7W5</accession>
<keyword evidence="4 6" id="KW-1133">Transmembrane helix</keyword>
<feature type="transmembrane region" description="Helical" evidence="6">
    <location>
        <begin position="101"/>
        <end position="121"/>
    </location>
</feature>
<evidence type="ECO:0000256" key="4">
    <source>
        <dbReference type="ARBA" id="ARBA00022989"/>
    </source>
</evidence>
<feature type="transmembrane region" description="Helical" evidence="6">
    <location>
        <begin position="15"/>
        <end position="36"/>
    </location>
</feature>
<evidence type="ECO:0000256" key="5">
    <source>
        <dbReference type="ARBA" id="ARBA00023136"/>
    </source>
</evidence>
<evidence type="ECO:0000256" key="3">
    <source>
        <dbReference type="ARBA" id="ARBA00022692"/>
    </source>
</evidence>
<reference evidence="7" key="1">
    <citation type="submission" date="2021-02" db="EMBL/GenBank/DDBJ databases">
        <title>Genome sequence of Rhodospirillales sp. strain TMPK1 isolated from soil.</title>
        <authorList>
            <person name="Nakai R."/>
            <person name="Kusada H."/>
            <person name="Tamaki H."/>
        </authorList>
    </citation>
    <scope>NUCLEOTIDE SEQUENCE</scope>
    <source>
        <strain evidence="7">TMPK1</strain>
    </source>
</reference>
<dbReference type="PANTHER" id="PTHR33529:SF2">
    <property type="entry name" value="LIPOPOLYSACCHARIDE EXPORT SYSTEM PERMEASE PROTEIN LPTG"/>
    <property type="match status" value="1"/>
</dbReference>
<proteinExistence type="predicted"/>
<sequence length="367" mass="40584">MNLSPTVARYVSRQFILHFAAMITVLLTIVYLVDSLELLRRASKRPDITVGSIFQMSILKLPLTGQELFPFAVLFAAMYTFWRLTRTSELVVLRSVGVSAWQFLMPALLGAFAIGLVKVALINPAGSVLIQQYERLDNQFLRGKTSAVNLSAQGLWLRQVEDDRPTIIHARSVQGDWELKDVIVFFFDKDRRFTGRLDGPAAKLDHGKWIVREGTLSRLAIDGTSAQSRVHDYAIPTDLTRDEIEDSFSSPDSLSFWSMPRFIQTMESTGFSATRLKLHYQSLLAQPLLFAGLVLVAAAASLGPLRRHGALKMMGVGVLAAFALFFLNNVIRALGLSETIPVPLAAWAPALIATIGGFATLLYLEDG</sequence>
<gene>
    <name evidence="7" type="ORF">TMPK1_16900</name>
</gene>